<evidence type="ECO:0000256" key="3">
    <source>
        <dbReference type="ARBA" id="ARBA00022553"/>
    </source>
</evidence>
<evidence type="ECO:0000313" key="9">
    <source>
        <dbReference type="Proteomes" id="UP000005801"/>
    </source>
</evidence>
<gene>
    <name evidence="8" type="ORF">PPSIR1_27198</name>
</gene>
<keyword evidence="8" id="KW-0418">Kinase</keyword>
<dbReference type="SUPFAM" id="SSF56112">
    <property type="entry name" value="Protein kinase-like (PK-like)"/>
    <property type="match status" value="1"/>
</dbReference>
<dbReference type="STRING" id="391625.PPSIR1_27198"/>
<feature type="domain" description="Histidine kinase" evidence="6">
    <location>
        <begin position="1667"/>
        <end position="1888"/>
    </location>
</feature>
<dbReference type="PROSITE" id="PS50109">
    <property type="entry name" value="HIS_KIN"/>
    <property type="match status" value="1"/>
</dbReference>
<evidence type="ECO:0000259" key="7">
    <source>
        <dbReference type="PROSITE" id="PS50113"/>
    </source>
</evidence>
<feature type="domain" description="Protein kinase" evidence="5">
    <location>
        <begin position="8"/>
        <end position="267"/>
    </location>
</feature>
<dbReference type="InterPro" id="IPR027417">
    <property type="entry name" value="P-loop_NTPase"/>
</dbReference>
<dbReference type="Gene3D" id="1.10.287.130">
    <property type="match status" value="1"/>
</dbReference>
<dbReference type="Pfam" id="PF02518">
    <property type="entry name" value="HATPase_c"/>
    <property type="match status" value="1"/>
</dbReference>
<dbReference type="GO" id="GO:0005524">
    <property type="term" value="F:ATP binding"/>
    <property type="evidence" value="ECO:0007669"/>
    <property type="project" value="InterPro"/>
</dbReference>
<dbReference type="Gene3D" id="3.30.450.20">
    <property type="entry name" value="PAS domain"/>
    <property type="match status" value="1"/>
</dbReference>
<dbReference type="InterPro" id="IPR008271">
    <property type="entry name" value="Ser/Thr_kinase_AS"/>
</dbReference>
<dbReference type="InterPro" id="IPR004358">
    <property type="entry name" value="Sig_transdc_His_kin-like_C"/>
</dbReference>
<dbReference type="SUPFAM" id="SSF52540">
    <property type="entry name" value="P-loop containing nucleoside triphosphate hydrolases"/>
    <property type="match status" value="1"/>
</dbReference>
<evidence type="ECO:0000313" key="8">
    <source>
        <dbReference type="EMBL" id="EDM79124.1"/>
    </source>
</evidence>
<keyword evidence="3" id="KW-0597">Phosphoprotein</keyword>
<keyword evidence="8" id="KW-0808">Transferase</keyword>
<evidence type="ECO:0000256" key="1">
    <source>
        <dbReference type="ARBA" id="ARBA00000085"/>
    </source>
</evidence>
<dbReference type="GO" id="GO:0009882">
    <property type="term" value="F:blue light photoreceptor activity"/>
    <property type="evidence" value="ECO:0007669"/>
    <property type="project" value="UniProtKB-ARBA"/>
</dbReference>
<evidence type="ECO:0000259" key="5">
    <source>
        <dbReference type="PROSITE" id="PS50011"/>
    </source>
</evidence>
<dbReference type="CDD" id="cd00082">
    <property type="entry name" value="HisKA"/>
    <property type="match status" value="1"/>
</dbReference>
<proteinExistence type="predicted"/>
<evidence type="ECO:0000256" key="2">
    <source>
        <dbReference type="ARBA" id="ARBA00012438"/>
    </source>
</evidence>
<dbReference type="InterPro" id="IPR000700">
    <property type="entry name" value="PAS-assoc_C"/>
</dbReference>
<dbReference type="SMART" id="SM00387">
    <property type="entry name" value="HATPase_c"/>
    <property type="match status" value="1"/>
</dbReference>
<dbReference type="InterPro" id="IPR035965">
    <property type="entry name" value="PAS-like_dom_sf"/>
</dbReference>
<dbReference type="SUPFAM" id="SSF55785">
    <property type="entry name" value="PYP-like sensor domain (PAS domain)"/>
    <property type="match status" value="1"/>
</dbReference>
<dbReference type="InterPro" id="IPR036890">
    <property type="entry name" value="HATPase_C_sf"/>
</dbReference>
<dbReference type="InterPro" id="IPR029016">
    <property type="entry name" value="GAF-like_dom_sf"/>
</dbReference>
<dbReference type="eggNOG" id="COG4191">
    <property type="taxonomic scope" value="Bacteria"/>
</dbReference>
<dbReference type="PROSITE" id="PS50011">
    <property type="entry name" value="PROTEIN_KINASE_DOM"/>
    <property type="match status" value="1"/>
</dbReference>
<dbReference type="PRINTS" id="PR00344">
    <property type="entry name" value="BCTRLSENSOR"/>
</dbReference>
<protein>
    <recommendedName>
        <fullName evidence="2">histidine kinase</fullName>
        <ecNumber evidence="2">2.7.13.3</ecNumber>
    </recommendedName>
</protein>
<dbReference type="Pfam" id="PF00069">
    <property type="entry name" value="Pkinase"/>
    <property type="match status" value="1"/>
</dbReference>
<dbReference type="Gene3D" id="3.30.450.40">
    <property type="match status" value="1"/>
</dbReference>
<dbReference type="PANTHER" id="PTHR43642">
    <property type="entry name" value="HYBRID SIGNAL TRANSDUCTION HISTIDINE KINASE G"/>
    <property type="match status" value="1"/>
</dbReference>
<dbReference type="Pfam" id="PF01590">
    <property type="entry name" value="GAF"/>
    <property type="match status" value="1"/>
</dbReference>
<dbReference type="EMBL" id="ABCS01000022">
    <property type="protein sequence ID" value="EDM79124.1"/>
    <property type="molecule type" value="Genomic_DNA"/>
</dbReference>
<evidence type="ECO:0000259" key="6">
    <source>
        <dbReference type="PROSITE" id="PS50109"/>
    </source>
</evidence>
<dbReference type="EC" id="2.7.13.3" evidence="2"/>
<dbReference type="eggNOG" id="COG2203">
    <property type="taxonomic scope" value="Bacteria"/>
</dbReference>
<dbReference type="SMART" id="SM00220">
    <property type="entry name" value="S_TKc"/>
    <property type="match status" value="1"/>
</dbReference>
<dbReference type="InterPro" id="IPR000014">
    <property type="entry name" value="PAS"/>
</dbReference>
<dbReference type="RefSeq" id="WP_006971653.1">
    <property type="nucleotide sequence ID" value="NZ_ABCS01000022.1"/>
</dbReference>
<dbReference type="Proteomes" id="UP000005801">
    <property type="component" value="Unassembled WGS sequence"/>
</dbReference>
<dbReference type="InterPro" id="IPR003594">
    <property type="entry name" value="HATPase_dom"/>
</dbReference>
<dbReference type="InterPro" id="IPR003018">
    <property type="entry name" value="GAF"/>
</dbReference>
<dbReference type="CDD" id="cd14014">
    <property type="entry name" value="STKc_PknB_like"/>
    <property type="match status" value="1"/>
</dbReference>
<dbReference type="InterPro" id="IPR013656">
    <property type="entry name" value="PAS_4"/>
</dbReference>
<dbReference type="PANTHER" id="PTHR43642:SF1">
    <property type="entry name" value="HYBRID SIGNAL TRANSDUCTION HISTIDINE KINASE G"/>
    <property type="match status" value="1"/>
</dbReference>
<dbReference type="SUPFAM" id="SSF47384">
    <property type="entry name" value="Homodimeric domain of signal transducing histidine kinase"/>
    <property type="match status" value="1"/>
</dbReference>
<dbReference type="PROSITE" id="PS00108">
    <property type="entry name" value="PROTEIN_KINASE_ST"/>
    <property type="match status" value="1"/>
</dbReference>
<dbReference type="SMART" id="SM00388">
    <property type="entry name" value="HisKA"/>
    <property type="match status" value="1"/>
</dbReference>
<dbReference type="Pfam" id="PF08448">
    <property type="entry name" value="PAS_4"/>
    <property type="match status" value="1"/>
</dbReference>
<dbReference type="eggNOG" id="COG3899">
    <property type="taxonomic scope" value="Bacteria"/>
</dbReference>
<sequence>MALNIDGLRPLKLLSSTAHTQVWSAEREADGLEVVAKVFSLEGQPGVEARVEHEFEQLTHLDVPGVVRALSLERSGHEMVLVLAAHQGVNLSEHRGERVLPVSECLEIAIQLTTILDAVHRRGVLHRDIKPTNVLIDPSTGEVALADFGISVLLQNERRQLHDMLVVEGTLPYMAPEQTGRTGRSVDYRSDLYALGVTLYELLAGRRPFPADSALELIHAHLARKPSPPLRARPDLPRILSDLVMKLLEKAPERRYQSAAGLLADLLEIRARLGRGQNFEDLRLGHADVPLTLQLSQVLYGRETQRAALAAEFEHVRREASPRLAVIVGESGVGKSALCGELTETVHAVRGFMTRGRFDDGLDQHPFSAFVGALEDLADQLLTLPEEALERWRKKLASALIGYVPIILEFAPRFRPLLDYDFEREQLGMISVSGSGEDTIQRTLEWVPNQVAPELAPAEARNRIEVACARLIACFARPEHPLVLVLENLQWSDPGSLNLLHSIFGEDQLALLVATTARPEALEDGHPTLGLLAKLRSAELEPALIELAPLERPELERMLSDLLSRPVAELGELTGLVLRKTGGNPHFVQQFLVHLSEQDLLTHSAQGWRWQAEAIARASLPDDFLGMLTAKLERIGEQDPELRELLSVASVFGTEFEATALERVAASERVEVELHRLTDEGLLSALGGHGYAFSHPRVREAAYRCLSPDKARSLHLAVGRDLQLNLDEEALNRRIFEVADHLNRGYALTGTVTADSQVLPLLDDIKLERLASINLAAGRRALLTGAPGSASAYLDVARSLATLLSPDFPGPGEANHALSYEIELRSAQVEALVGKLQRADELFEALSQRALELAEYGEIAIERAWVLNMAGQPERSLEQALDVVRRLGVKFPREPSPTHMLLALPRIAWNLREASVVRWRNMAPCTDPAINVAIDILFATTWTSYAAAPVTFSLAVERAGSLILRHGDHELAPNIFALMAMVHGNAFNKRERARELVVQARQIIEARAVPKGVHNILQLEHFLQLWKLPLHRLSDQALELFELGLAAGDVRSAAYSSSFAVELGFYAGIHLEVVQRRFETRQRWLDRWGLLAPSGSTIVQTACVRLTKGPPPSLDESRGLERPEHAVVQTTLVHGADALVESLVYSVFERWREVLILLEDVPAELIRTIPGTWHGVFAAFFQGLAASSLALELHASKVAYRRELVRVTRQNVKRLRRVVAQGGNFEMLLLLLEGQLACLDGRLSEAGPLYLQAATIARKQRNPMLEALTHERTAKLGELLDIPAFSDGPLERARERYLHWGAFAKVEELDSRRPALRESPAATERGLDSTSSGRIRTIASASISTSSGLTSHSSLDAATLLEASRALSEDIRLAEVVERILGLAIENAGAERGALILSEASELHVVAEAHGDGQVVSHVEAPLSLSAAAERLPASLLRWVERTNEATVFADITSDSRFASDPYLHNRGSRAVLCTPLLKQGNLVGLLYLENRLHTDAFTRDRLETMRVLASQAAAALENARLYDDLRASEIRWRSLVEQLPDYVVMAGREGRVDLVNPGRNPEQLPINRALRKLVKAGREDPQHPLSAVLDGLGEQTFEQAITTNEGERRWLDVRVAPLSVDGQIERALLVATEVTERKRAEAQREHLEAQLRQQQRLESIGTLAGGVAHEINNPVQGIMNYAELIAGSSAADELIREFAQEIDHETQRVATIVRNLLAFAREDQDAAFTEVTPKSVVDAPLSLIRALIRRDQIQIDLEIAEDLPKVRCRAQQIQQVVMNLVTNARDALNGRFTGFHDDKRMLISGEPFTREGQPWLRLSVADSGGGVPQDVSLRIFDPFFTTKGRDRGTGLGLSVSHGIISDHGGELRLVNRPGEGATFIIELPIAGPEADAGEPSSAAD</sequence>
<dbReference type="NCBIfam" id="TIGR00229">
    <property type="entry name" value="sensory_box"/>
    <property type="match status" value="1"/>
</dbReference>
<comment type="caution">
    <text evidence="8">The sequence shown here is derived from an EMBL/GenBank/DDBJ whole genome shotgun (WGS) entry which is preliminary data.</text>
</comment>
<feature type="coiled-coil region" evidence="4">
    <location>
        <begin position="1631"/>
        <end position="1658"/>
    </location>
</feature>
<dbReference type="InterPro" id="IPR005467">
    <property type="entry name" value="His_kinase_dom"/>
</dbReference>
<dbReference type="SUPFAM" id="SSF55781">
    <property type="entry name" value="GAF domain-like"/>
    <property type="match status" value="1"/>
</dbReference>
<name>A6G4K4_9BACT</name>
<feature type="domain" description="PAC" evidence="7">
    <location>
        <begin position="1596"/>
        <end position="1647"/>
    </location>
</feature>
<organism evidence="8 9">
    <name type="scientific">Plesiocystis pacifica SIR-1</name>
    <dbReference type="NCBI Taxonomy" id="391625"/>
    <lineage>
        <taxon>Bacteria</taxon>
        <taxon>Pseudomonadati</taxon>
        <taxon>Myxococcota</taxon>
        <taxon>Polyangia</taxon>
        <taxon>Nannocystales</taxon>
        <taxon>Nannocystaceae</taxon>
        <taxon>Plesiocystis</taxon>
    </lineage>
</organism>
<dbReference type="Pfam" id="PF13191">
    <property type="entry name" value="AAA_16"/>
    <property type="match status" value="1"/>
</dbReference>
<dbReference type="PROSITE" id="PS50113">
    <property type="entry name" value="PAC"/>
    <property type="match status" value="1"/>
</dbReference>
<dbReference type="InterPro" id="IPR041664">
    <property type="entry name" value="AAA_16"/>
</dbReference>
<dbReference type="InterPro" id="IPR000719">
    <property type="entry name" value="Prot_kinase_dom"/>
</dbReference>
<dbReference type="SUPFAM" id="SSF55874">
    <property type="entry name" value="ATPase domain of HSP90 chaperone/DNA topoisomerase II/histidine kinase"/>
    <property type="match status" value="1"/>
</dbReference>
<evidence type="ECO:0000256" key="4">
    <source>
        <dbReference type="SAM" id="Coils"/>
    </source>
</evidence>
<reference evidence="8 9" key="1">
    <citation type="submission" date="2007-06" db="EMBL/GenBank/DDBJ databases">
        <authorList>
            <person name="Shimkets L."/>
            <person name="Ferriera S."/>
            <person name="Johnson J."/>
            <person name="Kravitz S."/>
            <person name="Beeson K."/>
            <person name="Sutton G."/>
            <person name="Rogers Y.-H."/>
            <person name="Friedman R."/>
            <person name="Frazier M."/>
            <person name="Venter J.C."/>
        </authorList>
    </citation>
    <scope>NUCLEOTIDE SEQUENCE [LARGE SCALE GENOMIC DNA]</scope>
    <source>
        <strain evidence="8 9">SIR-1</strain>
    </source>
</reference>
<dbReference type="GO" id="GO:0000155">
    <property type="term" value="F:phosphorelay sensor kinase activity"/>
    <property type="evidence" value="ECO:0007669"/>
    <property type="project" value="InterPro"/>
</dbReference>
<dbReference type="InterPro" id="IPR011009">
    <property type="entry name" value="Kinase-like_dom_sf"/>
</dbReference>
<dbReference type="InterPro" id="IPR053159">
    <property type="entry name" value="Hybrid_Histidine_Kinase"/>
</dbReference>
<dbReference type="Gene3D" id="1.10.510.10">
    <property type="entry name" value="Transferase(Phosphotransferase) domain 1"/>
    <property type="match status" value="1"/>
</dbReference>
<keyword evidence="4" id="KW-0175">Coiled coil</keyword>
<dbReference type="OrthoDB" id="9784397at2"/>
<keyword evidence="9" id="KW-1185">Reference proteome</keyword>
<dbReference type="InterPro" id="IPR003661">
    <property type="entry name" value="HisK_dim/P_dom"/>
</dbReference>
<comment type="catalytic activity">
    <reaction evidence="1">
        <text>ATP + protein L-histidine = ADP + protein N-phospho-L-histidine.</text>
        <dbReference type="EC" id="2.7.13.3"/>
    </reaction>
</comment>
<dbReference type="Gene3D" id="3.30.565.10">
    <property type="entry name" value="Histidine kinase-like ATPase, C-terminal domain"/>
    <property type="match status" value="1"/>
</dbReference>
<accession>A6G4K4</accession>
<dbReference type="SMART" id="SM00065">
    <property type="entry name" value="GAF"/>
    <property type="match status" value="1"/>
</dbReference>
<dbReference type="InterPro" id="IPR036097">
    <property type="entry name" value="HisK_dim/P_sf"/>
</dbReference>
<dbReference type="Pfam" id="PF00512">
    <property type="entry name" value="HisKA"/>
    <property type="match status" value="1"/>
</dbReference>